<dbReference type="PROSITE" id="PS50061">
    <property type="entry name" value="ETS_DOMAIN_3"/>
    <property type="match status" value="1"/>
</dbReference>
<proteinExistence type="predicted"/>
<evidence type="ECO:0000259" key="1">
    <source>
        <dbReference type="PROSITE" id="PS50061"/>
    </source>
</evidence>
<evidence type="ECO:0000313" key="3">
    <source>
        <dbReference type="Proteomes" id="UP000269945"/>
    </source>
</evidence>
<dbReference type="Proteomes" id="UP000269945">
    <property type="component" value="Unassembled WGS sequence"/>
</dbReference>
<gene>
    <name evidence="2" type="ORF">BN2614_LOCUS1</name>
</gene>
<comment type="caution">
    <text evidence="2">The sequence shown here is derived from an EMBL/GenBank/DDBJ whole genome shotgun (WGS) entry which is preliminary data.</text>
</comment>
<accession>A0A9X9M9Z1</accession>
<evidence type="ECO:0000313" key="2">
    <source>
        <dbReference type="EMBL" id="VCX40101.1"/>
    </source>
</evidence>
<feature type="non-terminal residue" evidence="2">
    <location>
        <position position="116"/>
    </location>
</feature>
<dbReference type="EMBL" id="CYRY02044896">
    <property type="protein sequence ID" value="VCX40101.1"/>
    <property type="molecule type" value="Genomic_DNA"/>
</dbReference>
<keyword evidence="3" id="KW-1185">Reference proteome</keyword>
<dbReference type="GO" id="GO:0003700">
    <property type="term" value="F:DNA-binding transcription factor activity"/>
    <property type="evidence" value="ECO:0007669"/>
    <property type="project" value="InterPro"/>
</dbReference>
<reference evidence="2 3" key="1">
    <citation type="submission" date="2018-10" db="EMBL/GenBank/DDBJ databases">
        <authorList>
            <person name="Ekblom R."/>
            <person name="Jareborg N."/>
        </authorList>
    </citation>
    <scope>NUCLEOTIDE SEQUENCE [LARGE SCALE GENOMIC DNA]</scope>
    <source>
        <tissue evidence="2">Muscle</tissue>
    </source>
</reference>
<feature type="domain" description="ETS" evidence="1">
    <location>
        <begin position="29"/>
        <end position="79"/>
    </location>
</feature>
<sequence length="116" mass="12869">MGSLISMPCKTDDLISIRFLWCKNCFKCLEALSPCSKTISISWRGAGGELPSPRAGERARRWGGVLASSRMGRVQVNRGKEKQRNSEEQTCLIRAGAGEATWETRLTLQAPARQKE</sequence>
<dbReference type="GO" id="GO:0043565">
    <property type="term" value="F:sequence-specific DNA binding"/>
    <property type="evidence" value="ECO:0007669"/>
    <property type="project" value="InterPro"/>
</dbReference>
<dbReference type="InterPro" id="IPR000418">
    <property type="entry name" value="Ets_dom"/>
</dbReference>
<protein>
    <recommendedName>
        <fullName evidence="1">ETS domain-containing protein</fullName>
    </recommendedName>
</protein>
<organism evidence="2 3">
    <name type="scientific">Gulo gulo</name>
    <name type="common">Wolverine</name>
    <name type="synonym">Gluton</name>
    <dbReference type="NCBI Taxonomy" id="48420"/>
    <lineage>
        <taxon>Eukaryota</taxon>
        <taxon>Metazoa</taxon>
        <taxon>Chordata</taxon>
        <taxon>Craniata</taxon>
        <taxon>Vertebrata</taxon>
        <taxon>Euteleostomi</taxon>
        <taxon>Mammalia</taxon>
        <taxon>Eutheria</taxon>
        <taxon>Laurasiatheria</taxon>
        <taxon>Carnivora</taxon>
        <taxon>Caniformia</taxon>
        <taxon>Musteloidea</taxon>
        <taxon>Mustelidae</taxon>
        <taxon>Guloninae</taxon>
        <taxon>Gulo</taxon>
    </lineage>
</organism>
<name>A0A9X9M9Z1_GULGU</name>
<dbReference type="AlphaFoldDB" id="A0A9X9M9Z1"/>